<gene>
    <name evidence="1" type="ORF">I8J29_30260</name>
</gene>
<name>A0ABS3WJG9_9BACL</name>
<sequence length="131" mass="14586">MTLELPVAHCPGCGDVYRKNLRGLCAGCAAAEDGQVDAIERALRRDRRLTNEQAAELAAVPAARIRTLIRRGRLKLYAYPNLADACDLCGAPIREGKLCGGCLKNLRVQIAEDRERQLKQKREPIYLTKRI</sequence>
<evidence type="ECO:0000313" key="1">
    <source>
        <dbReference type="EMBL" id="MBO7748478.1"/>
    </source>
</evidence>
<accession>A0ABS3WJG9</accession>
<comment type="caution">
    <text evidence="1">The sequence shown here is derived from an EMBL/GenBank/DDBJ whole genome shotgun (WGS) entry which is preliminary data.</text>
</comment>
<dbReference type="EMBL" id="JAGGDJ010000059">
    <property type="protein sequence ID" value="MBO7748478.1"/>
    <property type="molecule type" value="Genomic_DNA"/>
</dbReference>
<dbReference type="Proteomes" id="UP000670947">
    <property type="component" value="Unassembled WGS sequence"/>
</dbReference>
<evidence type="ECO:0008006" key="3">
    <source>
        <dbReference type="Google" id="ProtNLM"/>
    </source>
</evidence>
<reference evidence="1 2" key="1">
    <citation type="submission" date="2021-03" db="EMBL/GenBank/DDBJ databases">
        <title>Paenibacillus artemisicola MWE-103 whole genome sequence.</title>
        <authorList>
            <person name="Ham Y.J."/>
        </authorList>
    </citation>
    <scope>NUCLEOTIDE SEQUENCE [LARGE SCALE GENOMIC DNA]</scope>
    <source>
        <strain evidence="1 2">MWE-103</strain>
    </source>
</reference>
<organism evidence="1 2">
    <name type="scientific">Paenibacillus artemisiicola</name>
    <dbReference type="NCBI Taxonomy" id="1172618"/>
    <lineage>
        <taxon>Bacteria</taxon>
        <taxon>Bacillati</taxon>
        <taxon>Bacillota</taxon>
        <taxon>Bacilli</taxon>
        <taxon>Bacillales</taxon>
        <taxon>Paenibacillaceae</taxon>
        <taxon>Paenibacillus</taxon>
    </lineage>
</organism>
<protein>
    <recommendedName>
        <fullName evidence="3">Flagellar operon protein (TIGR03826 family)</fullName>
    </recommendedName>
</protein>
<proteinExistence type="predicted"/>
<dbReference type="RefSeq" id="WP_208851033.1">
    <property type="nucleotide sequence ID" value="NZ_JAGGDJ010000059.1"/>
</dbReference>
<keyword evidence="2" id="KW-1185">Reference proteome</keyword>
<evidence type="ECO:0000313" key="2">
    <source>
        <dbReference type="Proteomes" id="UP000670947"/>
    </source>
</evidence>